<name>A0A485LER5_9STRA</name>
<dbReference type="EMBL" id="VJMH01006712">
    <property type="protein sequence ID" value="KAF0688664.1"/>
    <property type="molecule type" value="Genomic_DNA"/>
</dbReference>
<evidence type="ECO:0000313" key="1">
    <source>
        <dbReference type="EMBL" id="KAF0688664.1"/>
    </source>
</evidence>
<keyword evidence="3" id="KW-1185">Reference proteome</keyword>
<sequence length="211" mass="23549">MPTMTPSSWLALPSDVFLKILQHVDDAETLFYLLDTRGDDRRGPVEQHLWQLGQVMPRATLWPVLHLDVRHRLRLKSLSLLGHVEETMPVFGHILVNSCSGLSSSHPLVGSNVARLSLHDTENDDTDDYEDGMLVLLQTLPRTNVNTLDLSDRFMMITNLSKFGPALAGTHGLETLVLKSSHLTEACTIDLAQILKAHLTLRHLHVLLEGS</sequence>
<dbReference type="Proteomes" id="UP000332933">
    <property type="component" value="Unassembled WGS sequence"/>
</dbReference>
<accession>A0A485LER5</accession>
<protein>
    <submittedName>
        <fullName evidence="2">Aste57867_19734 protein</fullName>
    </submittedName>
</protein>
<reference evidence="2 3" key="1">
    <citation type="submission" date="2019-03" db="EMBL/GenBank/DDBJ databases">
        <authorList>
            <person name="Gaulin E."/>
            <person name="Dumas B."/>
        </authorList>
    </citation>
    <scope>NUCLEOTIDE SEQUENCE [LARGE SCALE GENOMIC DNA]</scope>
    <source>
        <strain evidence="2">CBS 568.67</strain>
    </source>
</reference>
<gene>
    <name evidence="2" type="primary">Aste57867_19734</name>
    <name evidence="1" type="ORF">As57867_019669</name>
    <name evidence="2" type="ORF">ASTE57867_19734</name>
</gene>
<dbReference type="SUPFAM" id="SSF52047">
    <property type="entry name" value="RNI-like"/>
    <property type="match status" value="1"/>
</dbReference>
<proteinExistence type="predicted"/>
<dbReference type="AlphaFoldDB" id="A0A485LER5"/>
<organism evidence="2 3">
    <name type="scientific">Aphanomyces stellatus</name>
    <dbReference type="NCBI Taxonomy" id="120398"/>
    <lineage>
        <taxon>Eukaryota</taxon>
        <taxon>Sar</taxon>
        <taxon>Stramenopiles</taxon>
        <taxon>Oomycota</taxon>
        <taxon>Saprolegniomycetes</taxon>
        <taxon>Saprolegniales</taxon>
        <taxon>Verrucalvaceae</taxon>
        <taxon>Aphanomyces</taxon>
    </lineage>
</organism>
<reference evidence="1" key="2">
    <citation type="submission" date="2019-06" db="EMBL/GenBank/DDBJ databases">
        <title>Genomics analysis of Aphanomyces spp. identifies a new class of oomycete effector associated with host adaptation.</title>
        <authorList>
            <person name="Gaulin E."/>
        </authorList>
    </citation>
    <scope>NUCLEOTIDE SEQUENCE</scope>
    <source>
        <strain evidence="1">CBS 578.67</strain>
    </source>
</reference>
<dbReference type="EMBL" id="CAADRA010006735">
    <property type="protein sequence ID" value="VFT96432.1"/>
    <property type="molecule type" value="Genomic_DNA"/>
</dbReference>
<evidence type="ECO:0000313" key="3">
    <source>
        <dbReference type="Proteomes" id="UP000332933"/>
    </source>
</evidence>
<evidence type="ECO:0000313" key="2">
    <source>
        <dbReference type="EMBL" id="VFT96432.1"/>
    </source>
</evidence>
<dbReference type="InterPro" id="IPR032675">
    <property type="entry name" value="LRR_dom_sf"/>
</dbReference>
<dbReference type="Gene3D" id="3.80.10.10">
    <property type="entry name" value="Ribonuclease Inhibitor"/>
    <property type="match status" value="1"/>
</dbReference>